<dbReference type="PANTHER" id="PTHR42673:SF4">
    <property type="entry name" value="MALEYLACETOACETATE ISOMERASE"/>
    <property type="match status" value="1"/>
</dbReference>
<comment type="caution">
    <text evidence="2">The sequence shown here is derived from an EMBL/GenBank/DDBJ whole genome shotgun (WGS) entry which is preliminary data.</text>
</comment>
<organism evidence="2 3">
    <name type="scientific">Olpidium bornovanus</name>
    <dbReference type="NCBI Taxonomy" id="278681"/>
    <lineage>
        <taxon>Eukaryota</taxon>
        <taxon>Fungi</taxon>
        <taxon>Fungi incertae sedis</taxon>
        <taxon>Olpidiomycota</taxon>
        <taxon>Olpidiomycotina</taxon>
        <taxon>Olpidiomycetes</taxon>
        <taxon>Olpidiales</taxon>
        <taxon>Olpidiaceae</taxon>
        <taxon>Olpidium</taxon>
    </lineage>
</organism>
<protein>
    <recommendedName>
        <fullName evidence="1">GST C-terminal domain-containing protein</fullName>
    </recommendedName>
</protein>
<dbReference type="AlphaFoldDB" id="A0A8H7ZZE3"/>
<evidence type="ECO:0000313" key="2">
    <source>
        <dbReference type="EMBL" id="KAG5462145.1"/>
    </source>
</evidence>
<dbReference type="PROSITE" id="PS50405">
    <property type="entry name" value="GST_CTER"/>
    <property type="match status" value="1"/>
</dbReference>
<dbReference type="Pfam" id="PF13410">
    <property type="entry name" value="GST_C_2"/>
    <property type="match status" value="1"/>
</dbReference>
<dbReference type="OrthoDB" id="202840at2759"/>
<feature type="domain" description="GST C-terminal" evidence="1">
    <location>
        <begin position="1"/>
        <end position="115"/>
    </location>
</feature>
<keyword evidence="3" id="KW-1185">Reference proteome</keyword>
<evidence type="ECO:0000259" key="1">
    <source>
        <dbReference type="PROSITE" id="PS50405"/>
    </source>
</evidence>
<proteinExistence type="predicted"/>
<dbReference type="PANTHER" id="PTHR42673">
    <property type="entry name" value="MALEYLACETOACETATE ISOMERASE"/>
    <property type="match status" value="1"/>
</dbReference>
<dbReference type="GO" id="GO:0016034">
    <property type="term" value="F:maleylacetoacetate isomerase activity"/>
    <property type="evidence" value="ECO:0007669"/>
    <property type="project" value="TreeGrafter"/>
</dbReference>
<name>A0A8H7ZZE3_9FUNG</name>
<gene>
    <name evidence="2" type="ORF">BJ554DRAFT_5559</name>
</gene>
<dbReference type="Gene3D" id="1.20.1050.10">
    <property type="match status" value="2"/>
</dbReference>
<evidence type="ECO:0000313" key="3">
    <source>
        <dbReference type="Proteomes" id="UP000673691"/>
    </source>
</evidence>
<reference evidence="2 3" key="1">
    <citation type="journal article" name="Sci. Rep.">
        <title>Genome-scale phylogenetic analyses confirm Olpidium as the closest living zoosporic fungus to the non-flagellated, terrestrial fungi.</title>
        <authorList>
            <person name="Chang Y."/>
            <person name="Rochon D."/>
            <person name="Sekimoto S."/>
            <person name="Wang Y."/>
            <person name="Chovatia M."/>
            <person name="Sandor L."/>
            <person name="Salamov A."/>
            <person name="Grigoriev I.V."/>
            <person name="Stajich J.E."/>
            <person name="Spatafora J.W."/>
        </authorList>
    </citation>
    <scope>NUCLEOTIDE SEQUENCE [LARGE SCALE GENOMIC DNA]</scope>
    <source>
        <strain evidence="2">S191</strain>
    </source>
</reference>
<dbReference type="EMBL" id="JAEFCI010002569">
    <property type="protein sequence ID" value="KAG5462145.1"/>
    <property type="molecule type" value="Genomic_DNA"/>
</dbReference>
<sequence>MRTVKSFDLFLLPPKISVAALEAQLARTAGRYCFGDSVTQADVCLVPQVYGAKRWGRPGRQRPFRFTSSLGCPICLLRWGVDMTRFPTIERVTKNLEALDAFKEADWQAQEDCPADLKQGR</sequence>
<accession>A0A8H7ZZE3</accession>
<dbReference type="Proteomes" id="UP000673691">
    <property type="component" value="Unassembled WGS sequence"/>
</dbReference>
<dbReference type="SUPFAM" id="SSF47616">
    <property type="entry name" value="GST C-terminal domain-like"/>
    <property type="match status" value="1"/>
</dbReference>
<dbReference type="GO" id="GO:0004364">
    <property type="term" value="F:glutathione transferase activity"/>
    <property type="evidence" value="ECO:0007669"/>
    <property type="project" value="TreeGrafter"/>
</dbReference>
<dbReference type="GO" id="GO:0006749">
    <property type="term" value="P:glutathione metabolic process"/>
    <property type="evidence" value="ECO:0007669"/>
    <property type="project" value="TreeGrafter"/>
</dbReference>
<dbReference type="InterPro" id="IPR010987">
    <property type="entry name" value="Glutathione-S-Trfase_C-like"/>
</dbReference>
<dbReference type="InterPro" id="IPR036282">
    <property type="entry name" value="Glutathione-S-Trfase_C_sf"/>
</dbReference>
<dbReference type="GO" id="GO:0006559">
    <property type="term" value="P:L-phenylalanine catabolic process"/>
    <property type="evidence" value="ECO:0007669"/>
    <property type="project" value="TreeGrafter"/>
</dbReference>